<dbReference type="Pfam" id="PF00651">
    <property type="entry name" value="BTB"/>
    <property type="match status" value="1"/>
</dbReference>
<dbReference type="GeneID" id="54346975"/>
<protein>
    <recommendedName>
        <fullName evidence="1">BTB domain-containing protein</fullName>
    </recommendedName>
</protein>
<dbReference type="EMBL" id="ML979005">
    <property type="protein sequence ID" value="KAF1923433.1"/>
    <property type="molecule type" value="Genomic_DNA"/>
</dbReference>
<dbReference type="Gene3D" id="3.30.710.10">
    <property type="entry name" value="Potassium Channel Kv1.1, Chain A"/>
    <property type="match status" value="1"/>
</dbReference>
<dbReference type="AlphaFoldDB" id="A0A6A5R739"/>
<name>A0A6A5R739_9PLEO</name>
<dbReference type="InterPro" id="IPR000210">
    <property type="entry name" value="BTB/POZ_dom"/>
</dbReference>
<dbReference type="InterPro" id="IPR011333">
    <property type="entry name" value="SKP1/BTB/POZ_sf"/>
</dbReference>
<sequence>MATTSQEQTLASFKGFLTSGAYSDLIVTCGGDTYEVHKVIVCGRAEFFARAMKFGGQEAQTGTINLPDNETEIIKLLMHYLYGGEYIPTLPVDGVKDTVSTPLRTRSENDPSSGQRYTYDFPHRCYYNGNHCEAPYICPHHICQWSGGSGSGKTSCNYGCTMFTCKECNTPALPQLNGTAEQLLVHAKMYEIGDKYEVAGLKDLAKEKFSRACKHFWNTPDFAVAADHAFSTTVEDDTGLRAIVSATISDHIELVNDPAVSVLMTQFNGLALDILQAKVKEYGWAN</sequence>
<dbReference type="Proteomes" id="UP000800082">
    <property type="component" value="Unassembled WGS sequence"/>
</dbReference>
<dbReference type="OrthoDB" id="6359816at2759"/>
<accession>A0A6A5R739</accession>
<dbReference type="RefSeq" id="XP_033443686.1">
    <property type="nucleotide sequence ID" value="XM_033589328.1"/>
</dbReference>
<organism evidence="2 3">
    <name type="scientific">Didymella exigua CBS 183.55</name>
    <dbReference type="NCBI Taxonomy" id="1150837"/>
    <lineage>
        <taxon>Eukaryota</taxon>
        <taxon>Fungi</taxon>
        <taxon>Dikarya</taxon>
        <taxon>Ascomycota</taxon>
        <taxon>Pezizomycotina</taxon>
        <taxon>Dothideomycetes</taxon>
        <taxon>Pleosporomycetidae</taxon>
        <taxon>Pleosporales</taxon>
        <taxon>Pleosporineae</taxon>
        <taxon>Didymellaceae</taxon>
        <taxon>Didymella</taxon>
    </lineage>
</organism>
<dbReference type="CDD" id="cd18186">
    <property type="entry name" value="BTB_POZ_ZBTB_KLHL-like"/>
    <property type="match status" value="1"/>
</dbReference>
<dbReference type="PANTHER" id="PTHR47843:SF5">
    <property type="entry name" value="BTB_POZ DOMAIN PROTEIN"/>
    <property type="match status" value="1"/>
</dbReference>
<feature type="domain" description="BTB" evidence="1">
    <location>
        <begin position="23"/>
        <end position="90"/>
    </location>
</feature>
<gene>
    <name evidence="2" type="ORF">M421DRAFT_324712</name>
</gene>
<reference evidence="2" key="1">
    <citation type="journal article" date="2020" name="Stud. Mycol.">
        <title>101 Dothideomycetes genomes: a test case for predicting lifestyles and emergence of pathogens.</title>
        <authorList>
            <person name="Haridas S."/>
            <person name="Albert R."/>
            <person name="Binder M."/>
            <person name="Bloem J."/>
            <person name="Labutti K."/>
            <person name="Salamov A."/>
            <person name="Andreopoulos B."/>
            <person name="Baker S."/>
            <person name="Barry K."/>
            <person name="Bills G."/>
            <person name="Bluhm B."/>
            <person name="Cannon C."/>
            <person name="Castanera R."/>
            <person name="Culley D."/>
            <person name="Daum C."/>
            <person name="Ezra D."/>
            <person name="Gonzalez J."/>
            <person name="Henrissat B."/>
            <person name="Kuo A."/>
            <person name="Liang C."/>
            <person name="Lipzen A."/>
            <person name="Lutzoni F."/>
            <person name="Magnuson J."/>
            <person name="Mondo S."/>
            <person name="Nolan M."/>
            <person name="Ohm R."/>
            <person name="Pangilinan J."/>
            <person name="Park H.-J."/>
            <person name="Ramirez L."/>
            <person name="Alfaro M."/>
            <person name="Sun H."/>
            <person name="Tritt A."/>
            <person name="Yoshinaga Y."/>
            <person name="Zwiers L.-H."/>
            <person name="Turgeon B."/>
            <person name="Goodwin S."/>
            <person name="Spatafora J."/>
            <person name="Crous P."/>
            <person name="Grigoriev I."/>
        </authorList>
    </citation>
    <scope>NUCLEOTIDE SEQUENCE</scope>
    <source>
        <strain evidence="2">CBS 183.55</strain>
    </source>
</reference>
<evidence type="ECO:0000259" key="1">
    <source>
        <dbReference type="PROSITE" id="PS50097"/>
    </source>
</evidence>
<keyword evidence="3" id="KW-1185">Reference proteome</keyword>
<evidence type="ECO:0000313" key="3">
    <source>
        <dbReference type="Proteomes" id="UP000800082"/>
    </source>
</evidence>
<dbReference type="PROSITE" id="PS50097">
    <property type="entry name" value="BTB"/>
    <property type="match status" value="1"/>
</dbReference>
<evidence type="ECO:0000313" key="2">
    <source>
        <dbReference type="EMBL" id="KAF1923433.1"/>
    </source>
</evidence>
<dbReference type="PANTHER" id="PTHR47843">
    <property type="entry name" value="BTB DOMAIN-CONTAINING PROTEIN-RELATED"/>
    <property type="match status" value="1"/>
</dbReference>
<dbReference type="SUPFAM" id="SSF54695">
    <property type="entry name" value="POZ domain"/>
    <property type="match status" value="1"/>
</dbReference>
<proteinExistence type="predicted"/>